<dbReference type="InterPro" id="IPR035965">
    <property type="entry name" value="PAS-like_dom_sf"/>
</dbReference>
<dbReference type="Gene3D" id="3.30.450.20">
    <property type="entry name" value="PAS domain"/>
    <property type="match status" value="1"/>
</dbReference>
<accession>A0A0B5AQP9</accession>
<dbReference type="SUPFAM" id="SSF55785">
    <property type="entry name" value="PYP-like sensor domain (PAS domain)"/>
    <property type="match status" value="1"/>
</dbReference>
<reference evidence="2 3" key="1">
    <citation type="submission" date="2014-08" db="EMBL/GenBank/DDBJ databases">
        <title>Complete genome of a marine bacteria Jeotgalibacillus malaysiensis.</title>
        <authorList>
            <person name="Yaakop A.S."/>
            <person name="Chan K.-G."/>
            <person name="Goh K.M."/>
        </authorList>
    </citation>
    <scope>NUCLEOTIDE SEQUENCE [LARGE SCALE GENOMIC DNA]</scope>
    <source>
        <strain evidence="2 3">D5</strain>
    </source>
</reference>
<keyword evidence="3" id="KW-1185">Reference proteome</keyword>
<dbReference type="BioCyc" id="JESP1508404:G14D9-10309-MONOMER"/>
<gene>
    <name evidence="2" type="ORF">JMA_10770</name>
</gene>
<dbReference type="HOGENOM" id="CLU_2935359_0_0_9"/>
<proteinExistence type="predicted"/>
<dbReference type="Proteomes" id="UP000031449">
    <property type="component" value="Chromosome"/>
</dbReference>
<dbReference type="PROSITE" id="PS50113">
    <property type="entry name" value="PAC"/>
    <property type="match status" value="1"/>
</dbReference>
<evidence type="ECO:0000313" key="2">
    <source>
        <dbReference type="EMBL" id="AJD90394.1"/>
    </source>
</evidence>
<dbReference type="EMBL" id="CP009416">
    <property type="protein sequence ID" value="AJD90394.1"/>
    <property type="molecule type" value="Genomic_DNA"/>
</dbReference>
<sequence>MLNKKKDGSVLWVNSTIVPMLDGEGRPYRYFTYKVDITVLKNVQPVTMGLNVFILVDQYN</sequence>
<dbReference type="InterPro" id="IPR000700">
    <property type="entry name" value="PAS-assoc_C"/>
</dbReference>
<protein>
    <recommendedName>
        <fullName evidence="1">PAC domain-containing protein</fullName>
    </recommendedName>
</protein>
<name>A0A0B5AQP9_9BACL</name>
<organism evidence="2 3">
    <name type="scientific">Jeotgalibacillus malaysiensis</name>
    <dbReference type="NCBI Taxonomy" id="1508404"/>
    <lineage>
        <taxon>Bacteria</taxon>
        <taxon>Bacillati</taxon>
        <taxon>Bacillota</taxon>
        <taxon>Bacilli</taxon>
        <taxon>Bacillales</taxon>
        <taxon>Caryophanaceae</taxon>
        <taxon>Jeotgalibacillus</taxon>
    </lineage>
</organism>
<dbReference type="KEGG" id="jeo:JMA_10770"/>
<evidence type="ECO:0000259" key="1">
    <source>
        <dbReference type="PROSITE" id="PS50113"/>
    </source>
</evidence>
<feature type="domain" description="PAC" evidence="1">
    <location>
        <begin position="1"/>
        <end position="49"/>
    </location>
</feature>
<evidence type="ECO:0000313" key="3">
    <source>
        <dbReference type="Proteomes" id="UP000031449"/>
    </source>
</evidence>
<dbReference type="AlphaFoldDB" id="A0A0B5AQP9"/>
<dbReference type="OrthoDB" id="9760839at2"/>